<gene>
    <name evidence="3" type="ORF">MENT_LOCUS54745</name>
</gene>
<evidence type="ECO:0000313" key="4">
    <source>
        <dbReference type="Proteomes" id="UP000580250"/>
    </source>
</evidence>
<accession>A0A6V7XPL2</accession>
<reference evidence="3 4" key="1">
    <citation type="submission" date="2020-08" db="EMBL/GenBank/DDBJ databases">
        <authorList>
            <person name="Koutsovoulos G."/>
            <person name="Danchin GJ E."/>
        </authorList>
    </citation>
    <scope>NUCLEOTIDE SEQUENCE [LARGE SCALE GENOMIC DNA]</scope>
</reference>
<dbReference type="EMBL" id="CAJEWN010001974">
    <property type="protein sequence ID" value="CAD2201214.1"/>
    <property type="molecule type" value="Genomic_DNA"/>
</dbReference>
<evidence type="ECO:0000256" key="2">
    <source>
        <dbReference type="SAM" id="SignalP"/>
    </source>
</evidence>
<evidence type="ECO:0000256" key="1">
    <source>
        <dbReference type="SAM" id="MobiDB-lite"/>
    </source>
</evidence>
<feature type="signal peptide" evidence="2">
    <location>
        <begin position="1"/>
        <end position="25"/>
    </location>
</feature>
<dbReference type="AlphaFoldDB" id="A0A6V7XPL2"/>
<feature type="region of interest" description="Disordered" evidence="1">
    <location>
        <begin position="57"/>
        <end position="77"/>
    </location>
</feature>
<keyword evidence="2" id="KW-0732">Signal</keyword>
<evidence type="ECO:0000313" key="3">
    <source>
        <dbReference type="EMBL" id="CAD2201214.1"/>
    </source>
</evidence>
<comment type="caution">
    <text evidence="3">The sequence shown here is derived from an EMBL/GenBank/DDBJ whole genome shotgun (WGS) entry which is preliminary data.</text>
</comment>
<organism evidence="3 4">
    <name type="scientific">Meloidogyne enterolobii</name>
    <name type="common">Root-knot nematode worm</name>
    <name type="synonym">Meloidogyne mayaguensis</name>
    <dbReference type="NCBI Taxonomy" id="390850"/>
    <lineage>
        <taxon>Eukaryota</taxon>
        <taxon>Metazoa</taxon>
        <taxon>Ecdysozoa</taxon>
        <taxon>Nematoda</taxon>
        <taxon>Chromadorea</taxon>
        <taxon>Rhabditida</taxon>
        <taxon>Tylenchina</taxon>
        <taxon>Tylenchomorpha</taxon>
        <taxon>Tylenchoidea</taxon>
        <taxon>Meloidogynidae</taxon>
        <taxon>Meloidogyninae</taxon>
        <taxon>Meloidogyne</taxon>
    </lineage>
</organism>
<feature type="chain" id="PRO_5027558384" evidence="2">
    <location>
        <begin position="26"/>
        <end position="167"/>
    </location>
</feature>
<name>A0A6V7XPL2_MELEN</name>
<dbReference type="Proteomes" id="UP000580250">
    <property type="component" value="Unassembled WGS sequence"/>
</dbReference>
<sequence>MKIFSCNYLLIIQLILILFCYLINSVDDKGKEKLPNEEIENFGNNGEEEHRSVLKIKKEKEKEKIGSSKNQENENKTLKNVNFDSKIKIRNFEENDEEGLINEINVDEMGEDNYIREENRKKLINEQRTNKNKLIIPKNMQEGKVRTVYARIITLGNFIVSTSRWRG</sequence>
<protein>
    <submittedName>
        <fullName evidence="3">Uncharacterized protein</fullName>
    </submittedName>
</protein>
<proteinExistence type="predicted"/>